<dbReference type="Pfam" id="PF07676">
    <property type="entry name" value="PD40"/>
    <property type="match status" value="1"/>
</dbReference>
<keyword evidence="3" id="KW-0732">Signal</keyword>
<evidence type="ECO:0000256" key="2">
    <source>
        <dbReference type="SAM" id="MobiDB-lite"/>
    </source>
</evidence>
<keyword evidence="5" id="KW-1185">Reference proteome</keyword>
<evidence type="ECO:0000313" key="4">
    <source>
        <dbReference type="EMBL" id="MCZ0731781.1"/>
    </source>
</evidence>
<feature type="region of interest" description="Disordered" evidence="2">
    <location>
        <begin position="26"/>
        <end position="48"/>
    </location>
</feature>
<comment type="caution">
    <text evidence="4">The sequence shown here is derived from an EMBL/GenBank/DDBJ whole genome shotgun (WGS) entry which is preliminary data.</text>
</comment>
<comment type="similarity">
    <text evidence="1">Belongs to the TolB family.</text>
</comment>
<dbReference type="InterPro" id="IPR011042">
    <property type="entry name" value="6-blade_b-propeller_TolB-like"/>
</dbReference>
<reference evidence="4" key="1">
    <citation type="submission" date="2022-12" db="EMBL/GenBank/DDBJ databases">
        <title>Whole genome sequence of Mycolicibacterium iranicum strain SBH312.</title>
        <authorList>
            <person name="Jani J."/>
            <person name="Arifin Mustapha Z."/>
            <person name="Ahmed K."/>
            <person name="Kai Ling C."/>
        </authorList>
    </citation>
    <scope>NUCLEOTIDE SEQUENCE</scope>
    <source>
        <strain evidence="4">SBH312</strain>
    </source>
</reference>
<feature type="region of interest" description="Disordered" evidence="2">
    <location>
        <begin position="68"/>
        <end position="90"/>
    </location>
</feature>
<dbReference type="EMBL" id="JAPQYE010000021">
    <property type="protein sequence ID" value="MCZ0731781.1"/>
    <property type="molecule type" value="Genomic_DNA"/>
</dbReference>
<evidence type="ECO:0000256" key="1">
    <source>
        <dbReference type="ARBA" id="ARBA00009820"/>
    </source>
</evidence>
<dbReference type="InterPro" id="IPR011659">
    <property type="entry name" value="WD40"/>
</dbReference>
<dbReference type="PANTHER" id="PTHR36842:SF1">
    <property type="entry name" value="PROTEIN TOLB"/>
    <property type="match status" value="1"/>
</dbReference>
<dbReference type="Proteomes" id="UP001084650">
    <property type="component" value="Unassembled WGS sequence"/>
</dbReference>
<evidence type="ECO:0000256" key="3">
    <source>
        <dbReference type="SAM" id="SignalP"/>
    </source>
</evidence>
<proteinExistence type="inferred from homology"/>
<dbReference type="Gene3D" id="2.120.10.30">
    <property type="entry name" value="TolB, C-terminal domain"/>
    <property type="match status" value="2"/>
</dbReference>
<feature type="signal peptide" evidence="3">
    <location>
        <begin position="1"/>
        <end position="27"/>
    </location>
</feature>
<gene>
    <name evidence="4" type="ORF">OY187_27365</name>
</gene>
<dbReference type="SUPFAM" id="SSF69304">
    <property type="entry name" value="Tricorn protease N-terminal domain"/>
    <property type="match status" value="2"/>
</dbReference>
<accession>A0ABT4HNI6</accession>
<feature type="compositionally biased region" description="Low complexity" evidence="2">
    <location>
        <begin position="26"/>
        <end position="47"/>
    </location>
</feature>
<dbReference type="PROSITE" id="PS51257">
    <property type="entry name" value="PROKAR_LIPOPROTEIN"/>
    <property type="match status" value="1"/>
</dbReference>
<evidence type="ECO:0000313" key="5">
    <source>
        <dbReference type="Proteomes" id="UP001084650"/>
    </source>
</evidence>
<dbReference type="PANTHER" id="PTHR36842">
    <property type="entry name" value="PROTEIN TOLB HOMOLOG"/>
    <property type="match status" value="1"/>
</dbReference>
<organism evidence="4 5">
    <name type="scientific">Mycolicibacterium iranicum</name>
    <name type="common">Mycobacterium iranicum</name>
    <dbReference type="NCBI Taxonomy" id="912594"/>
    <lineage>
        <taxon>Bacteria</taxon>
        <taxon>Bacillati</taxon>
        <taxon>Actinomycetota</taxon>
        <taxon>Actinomycetes</taxon>
        <taxon>Mycobacteriales</taxon>
        <taxon>Mycobacteriaceae</taxon>
        <taxon>Mycolicibacterium</taxon>
    </lineage>
</organism>
<feature type="chain" id="PRO_5045489116" evidence="3">
    <location>
        <begin position="28"/>
        <end position="416"/>
    </location>
</feature>
<dbReference type="RefSeq" id="WP_268787745.1">
    <property type="nucleotide sequence ID" value="NZ_JAPQYE010000021.1"/>
</dbReference>
<name>A0ABT4HNI6_MYCIR</name>
<protein>
    <submittedName>
        <fullName evidence="4">Uncharacterized protein</fullName>
    </submittedName>
</protein>
<sequence length="416" mass="43157">MASHRTHRGRWVAVLAVLALAGCQSTSETSPTAAPSVTAPPSATTSPMGVTPTDALFYSTGGSLYVSEPTGAPGRKLTDGPVDSQPAPSPDLSRLVFVRKASAADYGGELWVVELTPQLAPAGQPRRLVDPAGLTRGGADVSPPMVASPRWSPTGRHIAFVDNPTGGTVDGGILTVADAGTGALLPAQERPWAEASFAWAPDGDHIAWIDARSDVGPVAVNVLTVGGTSSAVATGTNASSVTYADDGSRLIFTNPDTTDPGMFRENPFTVRVGGVYSARATAETGAVQPAPTPMFTRQGWSYSNITTLDSGAVAFTAHEDRRGAPSAEMIQVLDKDSSLPRTTVTDLGSNFICQSSPRGGQVCYASQAPVWGAGDLVAYLDSSPEMHLVVTDIDNRNPKRIDTSADSFALPPSPRS</sequence>